<dbReference type="InterPro" id="IPR036513">
    <property type="entry name" value="STAS_dom_sf"/>
</dbReference>
<evidence type="ECO:0008006" key="3">
    <source>
        <dbReference type="Google" id="ProtNLM"/>
    </source>
</evidence>
<dbReference type="InterPro" id="IPR021866">
    <property type="entry name" value="SpoIIAA-like"/>
</dbReference>
<protein>
    <recommendedName>
        <fullName evidence="3">STAS/SEC14 domain-containing protein</fullName>
    </recommendedName>
</protein>
<dbReference type="RefSeq" id="WP_204063300.1">
    <property type="nucleotide sequence ID" value="NZ_BOOJ01000014.1"/>
</dbReference>
<dbReference type="EMBL" id="BOOJ01000014">
    <property type="protein sequence ID" value="GIH90989.1"/>
    <property type="molecule type" value="Genomic_DNA"/>
</dbReference>
<keyword evidence="2" id="KW-1185">Reference proteome</keyword>
<dbReference type="Gene3D" id="3.40.50.10600">
    <property type="entry name" value="SpoIIaa-like domains"/>
    <property type="match status" value="1"/>
</dbReference>
<comment type="caution">
    <text evidence="1">The sequence shown here is derived from an EMBL/GenBank/DDBJ whole genome shotgun (WGS) entry which is preliminary data.</text>
</comment>
<dbReference type="Pfam" id="PF11964">
    <property type="entry name" value="SpoIIAA-like"/>
    <property type="match status" value="1"/>
</dbReference>
<dbReference type="AlphaFoldDB" id="A0A8J3SCS7"/>
<reference evidence="1 2" key="1">
    <citation type="submission" date="2021-01" db="EMBL/GenBank/DDBJ databases">
        <title>Whole genome shotgun sequence of Planobispora siamensis NBRC 107568.</title>
        <authorList>
            <person name="Komaki H."/>
            <person name="Tamura T."/>
        </authorList>
    </citation>
    <scope>NUCLEOTIDE SEQUENCE [LARGE SCALE GENOMIC DNA]</scope>
    <source>
        <strain evidence="1 2">NBRC 107568</strain>
    </source>
</reference>
<evidence type="ECO:0000313" key="2">
    <source>
        <dbReference type="Proteomes" id="UP000619788"/>
    </source>
</evidence>
<dbReference type="Proteomes" id="UP000619788">
    <property type="component" value="Unassembled WGS sequence"/>
</dbReference>
<dbReference type="SUPFAM" id="SSF52091">
    <property type="entry name" value="SpoIIaa-like"/>
    <property type="match status" value="1"/>
</dbReference>
<accession>A0A8J3SCS7</accession>
<dbReference type="InterPro" id="IPR038396">
    <property type="entry name" value="SpoIIAA-like_sf"/>
</dbReference>
<evidence type="ECO:0000313" key="1">
    <source>
        <dbReference type="EMBL" id="GIH90989.1"/>
    </source>
</evidence>
<gene>
    <name evidence="1" type="ORF">Psi01_16190</name>
</gene>
<organism evidence="1 2">
    <name type="scientific">Planobispora siamensis</name>
    <dbReference type="NCBI Taxonomy" id="936338"/>
    <lineage>
        <taxon>Bacteria</taxon>
        <taxon>Bacillati</taxon>
        <taxon>Actinomycetota</taxon>
        <taxon>Actinomycetes</taxon>
        <taxon>Streptosporangiales</taxon>
        <taxon>Streptosporangiaceae</taxon>
        <taxon>Planobispora</taxon>
    </lineage>
</organism>
<sequence>MIRMLDGMPEGVLGVETLDRLTAEDYTGTLLPALDTAVKESGKIRIVLVFRAKFEGMEPGAAWQDLKMGVRDWNAWERIALVTDHAWMKDGFRLFAWAMPGEARAFGLAEQDDAVTWAAGKR</sequence>
<name>A0A8J3SCS7_9ACTN</name>
<proteinExistence type="predicted"/>